<keyword evidence="9" id="KW-0560">Oxidoreductase</keyword>
<comment type="subcellular location">
    <subcellularLocation>
        <location evidence="1">Endoplasmic reticulum membrane</location>
        <topology evidence="1">Multi-pass membrane protein</topology>
    </subcellularLocation>
</comment>
<reference evidence="19 20" key="1">
    <citation type="journal article" date="2018" name="Genome Biol. Evol.">
        <title>Multiple Roots of Fruiting Body Formation in Amoebozoa.</title>
        <authorList>
            <person name="Hillmann F."/>
            <person name="Forbes G."/>
            <person name="Novohradska S."/>
            <person name="Ferling I."/>
            <person name="Riege K."/>
            <person name="Groth M."/>
            <person name="Westermann M."/>
            <person name="Marz M."/>
            <person name="Spaller T."/>
            <person name="Winckler T."/>
            <person name="Schaap P."/>
            <person name="Glockner G."/>
        </authorList>
    </citation>
    <scope>NUCLEOTIDE SEQUENCE [LARGE SCALE GENOMIC DNA]</scope>
    <source>
        <strain evidence="19 20">Jena</strain>
    </source>
</reference>
<evidence type="ECO:0000256" key="10">
    <source>
        <dbReference type="ARBA" id="ARBA00023011"/>
    </source>
</evidence>
<evidence type="ECO:0000256" key="7">
    <source>
        <dbReference type="ARBA" id="ARBA00022955"/>
    </source>
</evidence>
<dbReference type="Gene3D" id="1.20.120.1630">
    <property type="match status" value="1"/>
</dbReference>
<dbReference type="AlphaFoldDB" id="A0A2P6N618"/>
<dbReference type="FunCoup" id="A0A2P6N618">
    <property type="interactions" value="188"/>
</dbReference>
<evidence type="ECO:0000256" key="3">
    <source>
        <dbReference type="ARBA" id="ARBA00022516"/>
    </source>
</evidence>
<feature type="transmembrane region" description="Helical" evidence="18">
    <location>
        <begin position="136"/>
        <end position="155"/>
    </location>
</feature>
<evidence type="ECO:0000256" key="12">
    <source>
        <dbReference type="ARBA" id="ARBA00023136"/>
    </source>
</evidence>
<evidence type="ECO:0000256" key="1">
    <source>
        <dbReference type="ARBA" id="ARBA00004477"/>
    </source>
</evidence>
<dbReference type="EC" id="1.3.1.71" evidence="16"/>
<evidence type="ECO:0000256" key="5">
    <source>
        <dbReference type="ARBA" id="ARBA00022824"/>
    </source>
</evidence>
<feature type="transmembrane region" description="Helical" evidence="18">
    <location>
        <begin position="167"/>
        <end position="188"/>
    </location>
</feature>
<dbReference type="EMBL" id="MDYQ01000185">
    <property type="protein sequence ID" value="PRP79388.1"/>
    <property type="molecule type" value="Genomic_DNA"/>
</dbReference>
<name>A0A2P6N618_9EUKA</name>
<dbReference type="PANTHER" id="PTHR21257:SF31">
    <property type="entry name" value="DELTA(24(24(1)))-STEROL REDUCTASE ERG4"/>
    <property type="match status" value="1"/>
</dbReference>
<feature type="transmembrane region" description="Helical" evidence="18">
    <location>
        <begin position="304"/>
        <end position="327"/>
    </location>
</feature>
<keyword evidence="20" id="KW-1185">Reference proteome</keyword>
<comment type="pathway">
    <text evidence="15">Steroid metabolism; ergosterol biosynthesis.</text>
</comment>
<evidence type="ECO:0000256" key="16">
    <source>
        <dbReference type="ARBA" id="ARBA00038892"/>
    </source>
</evidence>
<feature type="transmembrane region" description="Helical" evidence="18">
    <location>
        <begin position="223"/>
        <end position="243"/>
    </location>
</feature>
<keyword evidence="3" id="KW-0444">Lipid biosynthesis</keyword>
<evidence type="ECO:0000256" key="18">
    <source>
        <dbReference type="SAM" id="Phobius"/>
    </source>
</evidence>
<proteinExistence type="inferred from homology"/>
<evidence type="ECO:0000256" key="17">
    <source>
        <dbReference type="ARBA" id="ARBA00048918"/>
    </source>
</evidence>
<keyword evidence="8 18" id="KW-1133">Transmembrane helix</keyword>
<dbReference type="FunFam" id="1.20.120.1630:FF:000003">
    <property type="entry name" value="C-24(28) sterol reductase"/>
    <property type="match status" value="1"/>
</dbReference>
<dbReference type="OrthoDB" id="5326588at2759"/>
<evidence type="ECO:0000256" key="11">
    <source>
        <dbReference type="ARBA" id="ARBA00023098"/>
    </source>
</evidence>
<comment type="catalytic activity">
    <reaction evidence="17">
        <text>ergosterol + NADP(+) = ergosta-5,7,22,24(28)-tetraen-3beta-ol + NADPH + H(+)</text>
        <dbReference type="Rhea" id="RHEA:18501"/>
        <dbReference type="ChEBI" id="CHEBI:15378"/>
        <dbReference type="ChEBI" id="CHEBI:16933"/>
        <dbReference type="ChEBI" id="CHEBI:18249"/>
        <dbReference type="ChEBI" id="CHEBI:57783"/>
        <dbReference type="ChEBI" id="CHEBI:58349"/>
        <dbReference type="EC" id="1.3.1.71"/>
    </reaction>
    <physiologicalReaction direction="right-to-left" evidence="17">
        <dbReference type="Rhea" id="RHEA:18503"/>
    </physiologicalReaction>
</comment>
<keyword evidence="6" id="KW-0521">NADP</keyword>
<keyword evidence="7" id="KW-0752">Steroid biosynthesis</keyword>
<accession>A0A2P6N618</accession>
<dbReference type="GO" id="GO:0006696">
    <property type="term" value="P:ergosterol biosynthetic process"/>
    <property type="evidence" value="ECO:0007669"/>
    <property type="project" value="TreeGrafter"/>
</dbReference>
<protein>
    <recommendedName>
        <fullName evidence="16">Delta(24(24(1)))-sterol reductase</fullName>
        <ecNumber evidence="16">1.3.1.71</ecNumber>
    </recommendedName>
</protein>
<evidence type="ECO:0000256" key="14">
    <source>
        <dbReference type="ARBA" id="ARBA00023221"/>
    </source>
</evidence>
<dbReference type="Proteomes" id="UP000241769">
    <property type="component" value="Unassembled WGS sequence"/>
</dbReference>
<evidence type="ECO:0000256" key="15">
    <source>
        <dbReference type="ARBA" id="ARBA00029435"/>
    </source>
</evidence>
<dbReference type="InParanoid" id="A0A2P6N618"/>
<organism evidence="19 20">
    <name type="scientific">Planoprotostelium fungivorum</name>
    <dbReference type="NCBI Taxonomy" id="1890364"/>
    <lineage>
        <taxon>Eukaryota</taxon>
        <taxon>Amoebozoa</taxon>
        <taxon>Evosea</taxon>
        <taxon>Variosea</taxon>
        <taxon>Cavosteliida</taxon>
        <taxon>Cavosteliaceae</taxon>
        <taxon>Planoprotostelium</taxon>
    </lineage>
</organism>
<evidence type="ECO:0000313" key="19">
    <source>
        <dbReference type="EMBL" id="PRP79388.1"/>
    </source>
</evidence>
<dbReference type="Pfam" id="PF01222">
    <property type="entry name" value="ERG4_ERG24"/>
    <property type="match status" value="1"/>
</dbReference>
<dbReference type="GO" id="GO:0005789">
    <property type="term" value="C:endoplasmic reticulum membrane"/>
    <property type="evidence" value="ECO:0007669"/>
    <property type="project" value="UniProtKB-SubCell"/>
</dbReference>
<evidence type="ECO:0000256" key="13">
    <source>
        <dbReference type="ARBA" id="ARBA00023166"/>
    </source>
</evidence>
<keyword evidence="12 18" id="KW-0472">Membrane</keyword>
<feature type="transmembrane region" description="Helical" evidence="18">
    <location>
        <begin position="422"/>
        <end position="447"/>
    </location>
</feature>
<dbReference type="GO" id="GO:0000246">
    <property type="term" value="F:Delta24(24-1) sterol reductase activity"/>
    <property type="evidence" value="ECO:0007669"/>
    <property type="project" value="UniProtKB-EC"/>
</dbReference>
<feature type="transmembrane region" description="Helical" evidence="18">
    <location>
        <begin position="97"/>
        <end position="116"/>
    </location>
</feature>
<keyword evidence="10" id="KW-0756">Sterol biosynthesis</keyword>
<sequence>MPQKDNDRRVDGGESKGDATDLQLDREVVMEFGGPLGVTAMMLGFPCLMYYFWFSLKYHQGAIFYPTSFDDILPFFQRLSQYFWQSAAPTVWGFQTYGIFCLISATMAAFMPGPHIKGMPIPSLGGKSLDYTCNGVYSWYLLLVVSIVLHVTGVFRLTQIIDHFGELMTAAISFGFIITLLTYLFTMFTPVFGKPHRMSGNIIYDIFMGAPLNPRIGPLDLKLWAEIRVPWIILFYISLSCLLKQYEWLARQVLTLESPVRTRTYGFITAPQAFMVLAHVLYVNACQKGEECIPTTWDIFYEKWGFMLIFWNLAGVPFTYCMSSLYLSLVLGPISWSTSYTVLCYVVLLAAYYAWDTTNSQKCRFRMQQRGIYIERKTFPQLPWGTIKNPRYIKTEHGNLLLTDGWYRYARKFHYTADLVMALSWGIITGFSSFLPYFYPCFFVFVLTHRVVRDNERCAKKYGKDWEKYVQTVPYIFIPYVF</sequence>
<keyword evidence="13" id="KW-1207">Sterol metabolism</keyword>
<feature type="transmembrane region" description="Helical" evidence="18">
    <location>
        <begin position="32"/>
        <end position="53"/>
    </location>
</feature>
<dbReference type="InterPro" id="IPR018083">
    <property type="entry name" value="Sterol_reductase_CS"/>
</dbReference>
<dbReference type="PROSITE" id="PS01017">
    <property type="entry name" value="STEROL_REDUCT_1"/>
    <property type="match status" value="1"/>
</dbReference>
<feature type="transmembrane region" description="Helical" evidence="18">
    <location>
        <begin position="264"/>
        <end position="284"/>
    </location>
</feature>
<keyword evidence="5" id="KW-0256">Endoplasmic reticulum</keyword>
<evidence type="ECO:0000256" key="8">
    <source>
        <dbReference type="ARBA" id="ARBA00022989"/>
    </source>
</evidence>
<comment type="similarity">
    <text evidence="2">Belongs to the ERG4/ERG24 family.</text>
</comment>
<evidence type="ECO:0000256" key="9">
    <source>
        <dbReference type="ARBA" id="ARBA00023002"/>
    </source>
</evidence>
<comment type="caution">
    <text evidence="19">The sequence shown here is derived from an EMBL/GenBank/DDBJ whole genome shotgun (WGS) entry which is preliminary data.</text>
</comment>
<gene>
    <name evidence="19" type="ORF">PROFUN_12986</name>
</gene>
<evidence type="ECO:0000313" key="20">
    <source>
        <dbReference type="Proteomes" id="UP000241769"/>
    </source>
</evidence>
<keyword evidence="11" id="KW-0443">Lipid metabolism</keyword>
<dbReference type="InterPro" id="IPR001171">
    <property type="entry name" value="ERG24_DHCR-like"/>
</dbReference>
<evidence type="ECO:0000256" key="2">
    <source>
        <dbReference type="ARBA" id="ARBA00005402"/>
    </source>
</evidence>
<keyword evidence="4 18" id="KW-0812">Transmembrane</keyword>
<evidence type="ECO:0000256" key="4">
    <source>
        <dbReference type="ARBA" id="ARBA00022692"/>
    </source>
</evidence>
<keyword evidence="14" id="KW-0753">Steroid metabolism</keyword>
<evidence type="ECO:0000256" key="6">
    <source>
        <dbReference type="ARBA" id="ARBA00022857"/>
    </source>
</evidence>
<dbReference type="PROSITE" id="PS01018">
    <property type="entry name" value="STEROL_REDUCT_2"/>
    <property type="match status" value="1"/>
</dbReference>
<feature type="transmembrane region" description="Helical" evidence="18">
    <location>
        <begin position="334"/>
        <end position="355"/>
    </location>
</feature>
<dbReference type="STRING" id="1890364.A0A2P6N618"/>
<dbReference type="PANTHER" id="PTHR21257">
    <property type="entry name" value="DELTA(14)-STEROL REDUCTASE"/>
    <property type="match status" value="1"/>
</dbReference>